<evidence type="ECO:0000313" key="2">
    <source>
        <dbReference type="EMBL" id="QDX90941.1"/>
    </source>
</evidence>
<accession>A0A518V1S7</accession>
<dbReference type="EMBL" id="CP033461">
    <property type="protein sequence ID" value="QDX90941.1"/>
    <property type="molecule type" value="Genomic_DNA"/>
</dbReference>
<dbReference type="Proteomes" id="UP000319432">
    <property type="component" value="Plasmid p1821L01"/>
</dbReference>
<sequence length="212" mass="23395">MKKISLLFLVFCLCLVSGVPMASAASDSEKAGPVPNERVINVLKDNNIDFEIVDGSIKLNEPTSEVVSEANNLLNSESQLSAVAATSYPTSWVHMRAHDVTKSKKFTAATKTAFVATFTAWARNITISWKELVAVAAGGFSGYYFVTSDTEDLYTFIKYYYREVGPGKFDMNGYFIGDYEIKKGMRVTKNSNDSGGSYDTDIRESTIIDAFF</sequence>
<protein>
    <submittedName>
        <fullName evidence="2">Uncharacterized protein</fullName>
    </submittedName>
</protein>
<proteinExistence type="predicted"/>
<gene>
    <name evidence="2" type="ORF">EEL30_00205</name>
</gene>
<reference evidence="2 3" key="1">
    <citation type="submission" date="2018-11" db="EMBL/GenBank/DDBJ databases">
        <title>Phylogenetic determinants of toxin gene distribution in genomes of Brevibacillus laterosporus.</title>
        <authorList>
            <person name="Glare T.R."/>
            <person name="Durrant A."/>
            <person name="Berry C."/>
            <person name="Palma L."/>
            <person name="Ormskirk M."/>
            <person name="Cox M.O."/>
        </authorList>
    </citation>
    <scope>NUCLEOTIDE SEQUENCE [LARGE SCALE GENOMIC DNA]</scope>
    <source>
        <strain evidence="2 3">1821L</strain>
        <plasmid evidence="2 3">p1821L01</plasmid>
    </source>
</reference>
<keyword evidence="2" id="KW-0614">Plasmid</keyword>
<dbReference type="AlphaFoldDB" id="A0A518V1S7"/>
<evidence type="ECO:0000313" key="3">
    <source>
        <dbReference type="Proteomes" id="UP000319432"/>
    </source>
</evidence>
<organism evidence="2 3">
    <name type="scientific">Brevibacillus laterosporus</name>
    <name type="common">Bacillus laterosporus</name>
    <dbReference type="NCBI Taxonomy" id="1465"/>
    <lineage>
        <taxon>Bacteria</taxon>
        <taxon>Bacillati</taxon>
        <taxon>Bacillota</taxon>
        <taxon>Bacilli</taxon>
        <taxon>Bacillales</taxon>
        <taxon>Paenibacillaceae</taxon>
        <taxon>Brevibacillus</taxon>
    </lineage>
</organism>
<keyword evidence="3" id="KW-1185">Reference proteome</keyword>
<keyword evidence="1" id="KW-0732">Signal</keyword>
<evidence type="ECO:0000256" key="1">
    <source>
        <dbReference type="SAM" id="SignalP"/>
    </source>
</evidence>
<name>A0A518V1S7_BRELA</name>
<feature type="chain" id="PRO_5022213647" evidence="1">
    <location>
        <begin position="25"/>
        <end position="212"/>
    </location>
</feature>
<dbReference type="OrthoDB" id="2475943at2"/>
<feature type="signal peptide" evidence="1">
    <location>
        <begin position="1"/>
        <end position="24"/>
    </location>
</feature>
<geneLocation type="plasmid" evidence="2 3">
    <name>p1821L01</name>
</geneLocation>